<evidence type="ECO:0000256" key="2">
    <source>
        <dbReference type="ARBA" id="ARBA00022679"/>
    </source>
</evidence>
<dbReference type="InterPro" id="IPR052700">
    <property type="entry name" value="Carb_kinase_PfkB-like"/>
</dbReference>
<dbReference type="GO" id="GO:0016301">
    <property type="term" value="F:kinase activity"/>
    <property type="evidence" value="ECO:0007669"/>
    <property type="project" value="UniProtKB-KW"/>
</dbReference>
<dbReference type="PANTHER" id="PTHR43320:SF2">
    <property type="entry name" value="2-DEHYDRO-3-DEOXYGLUCONOKINASE_2-DEHYDRO-3-DEOXYGALACTONOKINASE"/>
    <property type="match status" value="1"/>
</dbReference>
<proteinExistence type="inferred from homology"/>
<dbReference type="EMBL" id="NFIE01000001">
    <property type="protein sequence ID" value="OUN89926.1"/>
    <property type="molecule type" value="Genomic_DNA"/>
</dbReference>
<protein>
    <recommendedName>
        <fullName evidence="4">Carbohydrate kinase PfkB domain-containing protein</fullName>
    </recommendedName>
</protein>
<dbReference type="InterPro" id="IPR011611">
    <property type="entry name" value="PfkB_dom"/>
</dbReference>
<dbReference type="AlphaFoldDB" id="A0A1Y3XWI9"/>
<evidence type="ECO:0000313" key="6">
    <source>
        <dbReference type="Proteomes" id="UP000195781"/>
    </source>
</evidence>
<keyword evidence="6" id="KW-1185">Reference proteome</keyword>
<evidence type="ECO:0000256" key="3">
    <source>
        <dbReference type="ARBA" id="ARBA00022777"/>
    </source>
</evidence>
<dbReference type="InterPro" id="IPR029056">
    <property type="entry name" value="Ribokinase-like"/>
</dbReference>
<keyword evidence="3" id="KW-0418">Kinase</keyword>
<keyword evidence="2" id="KW-0808">Transferase</keyword>
<evidence type="ECO:0000256" key="1">
    <source>
        <dbReference type="ARBA" id="ARBA00010688"/>
    </source>
</evidence>
<name>A0A1Y3XWI9_9ACTN</name>
<dbReference type="Gene3D" id="3.40.1190.20">
    <property type="match status" value="1"/>
</dbReference>
<sequence>MAKVLTLGEIMLRLSVGDGVRLADASVLAANYGGAEANVAVSLAQFGHTAAFASVVPENPLGDGAVRHLSRFGVDCSRVLRGGARLGTYYLEEGVGARGSQATYDRAGSSFAAVDACPWDLDELFGDADLLHISGVTPAVSPTWRVIAPAVVRGAVERGVRVSYDVNFRAKLWSWDACMEVFLELLPYISVLSAGIGDVQSALGLERTAWDEGALSDAYTRLFEAAPLLETVYSTCRVVHSSSSNDLTGYLMTRGGALVHSRTHRIEPIVDRVGGGDAFAAGVLHGVLSGWDAQRTIEFGCAAGALKHTVAGDCNRFTAAEVEQFLHSGADVAR</sequence>
<dbReference type="OrthoDB" id="9808601at2"/>
<evidence type="ECO:0000259" key="4">
    <source>
        <dbReference type="Pfam" id="PF00294"/>
    </source>
</evidence>
<comment type="caution">
    <text evidence="5">The sequence shown here is derived from an EMBL/GenBank/DDBJ whole genome shotgun (WGS) entry which is preliminary data.</text>
</comment>
<feature type="domain" description="Carbohydrate kinase PfkB" evidence="4">
    <location>
        <begin position="1"/>
        <end position="314"/>
    </location>
</feature>
<comment type="similarity">
    <text evidence="1">Belongs to the carbohydrate kinase PfkB family.</text>
</comment>
<reference evidence="6" key="1">
    <citation type="submission" date="2017-04" db="EMBL/GenBank/DDBJ databases">
        <title>Function of individual gut microbiota members based on whole genome sequencing of pure cultures obtained from chicken caecum.</title>
        <authorList>
            <person name="Medvecky M."/>
            <person name="Cejkova D."/>
            <person name="Polansky O."/>
            <person name="Karasova D."/>
            <person name="Kubasova T."/>
            <person name="Cizek A."/>
            <person name="Rychlik I."/>
        </authorList>
    </citation>
    <scope>NUCLEOTIDE SEQUENCE [LARGE SCALE GENOMIC DNA]</scope>
    <source>
        <strain evidence="6">An5</strain>
    </source>
</reference>
<dbReference type="SUPFAM" id="SSF53613">
    <property type="entry name" value="Ribokinase-like"/>
    <property type="match status" value="1"/>
</dbReference>
<dbReference type="RefSeq" id="WP_094334800.1">
    <property type="nucleotide sequence ID" value="NZ_NFIE01000001.1"/>
</dbReference>
<dbReference type="PANTHER" id="PTHR43320">
    <property type="entry name" value="SUGAR KINASE"/>
    <property type="match status" value="1"/>
</dbReference>
<dbReference type="Pfam" id="PF00294">
    <property type="entry name" value="PfkB"/>
    <property type="match status" value="1"/>
</dbReference>
<gene>
    <name evidence="5" type="ORF">B5G02_00800</name>
</gene>
<dbReference type="CDD" id="cd01166">
    <property type="entry name" value="KdgK"/>
    <property type="match status" value="1"/>
</dbReference>
<dbReference type="Proteomes" id="UP000195781">
    <property type="component" value="Unassembled WGS sequence"/>
</dbReference>
<accession>A0A1Y3XWI9</accession>
<evidence type="ECO:0000313" key="5">
    <source>
        <dbReference type="EMBL" id="OUN89926.1"/>
    </source>
</evidence>
<organism evidence="5 6">
    <name type="scientific">[Collinsella] massiliensis</name>
    <dbReference type="NCBI Taxonomy" id="1232426"/>
    <lineage>
        <taxon>Bacteria</taxon>
        <taxon>Bacillati</taxon>
        <taxon>Actinomycetota</taxon>
        <taxon>Coriobacteriia</taxon>
        <taxon>Coriobacteriales</taxon>
        <taxon>Coriobacteriaceae</taxon>
        <taxon>Enorma</taxon>
    </lineage>
</organism>